<dbReference type="InterPro" id="IPR011042">
    <property type="entry name" value="6-blade_b-propeller_TolB-like"/>
</dbReference>
<evidence type="ECO:0000256" key="11">
    <source>
        <dbReference type="ARBA" id="ARBA00051345"/>
    </source>
</evidence>
<evidence type="ECO:0000256" key="12">
    <source>
        <dbReference type="RuleBase" id="RU361188"/>
    </source>
</evidence>
<gene>
    <name evidence="15" type="ORF">ONB1V03_LOCUS2923</name>
</gene>
<dbReference type="GO" id="GO:0032006">
    <property type="term" value="P:regulation of TOR signaling"/>
    <property type="evidence" value="ECO:0007669"/>
    <property type="project" value="UniProtKB-ARBA"/>
</dbReference>
<dbReference type="GO" id="GO:0004348">
    <property type="term" value="F:glucosylceramidase activity"/>
    <property type="evidence" value="ECO:0007669"/>
    <property type="project" value="UniProtKB-EC"/>
</dbReference>
<evidence type="ECO:0000256" key="1">
    <source>
        <dbReference type="ARBA" id="ARBA00001013"/>
    </source>
</evidence>
<dbReference type="GO" id="GO:0016758">
    <property type="term" value="F:hexosyltransferase activity"/>
    <property type="evidence" value="ECO:0007669"/>
    <property type="project" value="UniProtKB-ARBA"/>
</dbReference>
<dbReference type="Pfam" id="PF02055">
    <property type="entry name" value="Glyco_hydro_30"/>
    <property type="match status" value="1"/>
</dbReference>
<reference evidence="15" key="1">
    <citation type="submission" date="2020-11" db="EMBL/GenBank/DDBJ databases">
        <authorList>
            <person name="Tran Van P."/>
        </authorList>
    </citation>
    <scope>NUCLEOTIDE SEQUENCE</scope>
</reference>
<dbReference type="GO" id="GO:0005764">
    <property type="term" value="C:lysosome"/>
    <property type="evidence" value="ECO:0007669"/>
    <property type="project" value="UniProtKB-ARBA"/>
</dbReference>
<evidence type="ECO:0000256" key="10">
    <source>
        <dbReference type="ARBA" id="ARBA00050474"/>
    </source>
</evidence>
<dbReference type="SUPFAM" id="SSF51445">
    <property type="entry name" value="(Trans)glycosidases"/>
    <property type="match status" value="1"/>
</dbReference>
<dbReference type="Gene3D" id="2.120.10.30">
    <property type="entry name" value="TolB, C-terminal domain"/>
    <property type="match status" value="1"/>
</dbReference>
<evidence type="ECO:0000313" key="15">
    <source>
        <dbReference type="EMBL" id="CAD7641112.1"/>
    </source>
</evidence>
<evidence type="ECO:0000313" key="16">
    <source>
        <dbReference type="Proteomes" id="UP000728032"/>
    </source>
</evidence>
<keyword evidence="12" id="KW-0326">Glycosidase</keyword>
<dbReference type="GO" id="GO:0005102">
    <property type="term" value="F:signaling receptor binding"/>
    <property type="evidence" value="ECO:0007669"/>
    <property type="project" value="UniProtKB-ARBA"/>
</dbReference>
<dbReference type="GO" id="GO:0016241">
    <property type="term" value="P:regulation of macroautophagy"/>
    <property type="evidence" value="ECO:0007669"/>
    <property type="project" value="UniProtKB-ARBA"/>
</dbReference>
<dbReference type="InterPro" id="IPR033452">
    <property type="entry name" value="GH30_C"/>
</dbReference>
<evidence type="ECO:0000256" key="7">
    <source>
        <dbReference type="ARBA" id="ARBA00022801"/>
    </source>
</evidence>
<comment type="catalytic activity">
    <reaction evidence="1">
        <text>a beta-D-glucosyl-(1&lt;-&gt;1')-N-acylsphing-4-enine + H2O = an N-acylsphing-4-enine + D-glucose</text>
        <dbReference type="Rhea" id="RHEA:13269"/>
        <dbReference type="ChEBI" id="CHEBI:4167"/>
        <dbReference type="ChEBI" id="CHEBI:15377"/>
        <dbReference type="ChEBI" id="CHEBI:22801"/>
        <dbReference type="ChEBI" id="CHEBI:52639"/>
        <dbReference type="EC" id="3.2.1.45"/>
    </reaction>
    <physiologicalReaction direction="left-to-right" evidence="1">
        <dbReference type="Rhea" id="RHEA:13270"/>
    </physiologicalReaction>
</comment>
<dbReference type="EC" id="3.2.1.45" evidence="5 12"/>
<dbReference type="EMBL" id="CAJPVJ010000770">
    <property type="protein sequence ID" value="CAG2163344.1"/>
    <property type="molecule type" value="Genomic_DNA"/>
</dbReference>
<dbReference type="PRINTS" id="PR00843">
    <property type="entry name" value="GLHYDRLASE30"/>
</dbReference>
<evidence type="ECO:0000256" key="8">
    <source>
        <dbReference type="ARBA" id="ARBA00022919"/>
    </source>
</evidence>
<evidence type="ECO:0000256" key="6">
    <source>
        <dbReference type="ARBA" id="ARBA00022729"/>
    </source>
</evidence>
<evidence type="ECO:0000256" key="3">
    <source>
        <dbReference type="ARBA" id="ARBA00004991"/>
    </source>
</evidence>
<protein>
    <recommendedName>
        <fullName evidence="5 12">Glucosylceramidase</fullName>
        <ecNumber evidence="5 12">3.2.1.45</ecNumber>
    </recommendedName>
</protein>
<feature type="domain" description="Glycosyl hydrolase family 30 TIM-barrel" evidence="13">
    <location>
        <begin position="457"/>
        <end position="800"/>
    </location>
</feature>
<dbReference type="SUPFAM" id="SSF51011">
    <property type="entry name" value="Glycosyl hydrolase domain"/>
    <property type="match status" value="2"/>
</dbReference>
<dbReference type="FunFam" id="3.20.20.80:FF:000030">
    <property type="entry name" value="Lysosomal acid glucosylceramidase"/>
    <property type="match status" value="1"/>
</dbReference>
<dbReference type="GO" id="GO:0042391">
    <property type="term" value="P:regulation of membrane potential"/>
    <property type="evidence" value="ECO:0007669"/>
    <property type="project" value="UniProtKB-ARBA"/>
</dbReference>
<dbReference type="GO" id="GO:0006914">
    <property type="term" value="P:autophagy"/>
    <property type="evidence" value="ECO:0007669"/>
    <property type="project" value="UniProtKB-ARBA"/>
</dbReference>
<dbReference type="GO" id="GO:0030163">
    <property type="term" value="P:protein catabolic process"/>
    <property type="evidence" value="ECO:0007669"/>
    <property type="project" value="UniProtKB-ARBA"/>
</dbReference>
<dbReference type="AlphaFoldDB" id="A0A7R9LGG1"/>
<dbReference type="Proteomes" id="UP000728032">
    <property type="component" value="Unassembled WGS sequence"/>
</dbReference>
<dbReference type="InterPro" id="IPR017853">
    <property type="entry name" value="GH"/>
</dbReference>
<accession>A0A7R9LGG1</accession>
<name>A0A7R9LGG1_9ACAR</name>
<dbReference type="Pfam" id="PF17189">
    <property type="entry name" value="Glyco_hydro_30C"/>
    <property type="match status" value="1"/>
</dbReference>
<comment type="pathway">
    <text evidence="3">Sphingolipid metabolism.</text>
</comment>
<evidence type="ECO:0000256" key="9">
    <source>
        <dbReference type="ARBA" id="ARBA00023098"/>
    </source>
</evidence>
<proteinExistence type="inferred from homology"/>
<evidence type="ECO:0000256" key="5">
    <source>
        <dbReference type="ARBA" id="ARBA00012658"/>
    </source>
</evidence>
<evidence type="ECO:0000256" key="2">
    <source>
        <dbReference type="ARBA" id="ARBA00004760"/>
    </source>
</evidence>
<dbReference type="GO" id="GO:0008202">
    <property type="term" value="P:steroid metabolic process"/>
    <property type="evidence" value="ECO:0007669"/>
    <property type="project" value="UniProtKB-ARBA"/>
</dbReference>
<dbReference type="PANTHER" id="PTHR11069:SF23">
    <property type="entry name" value="LYSOSOMAL ACID GLUCOSYLCERAMIDASE"/>
    <property type="match status" value="1"/>
</dbReference>
<comment type="catalytic activity">
    <reaction evidence="10">
        <text>a beta-D-glucosylceramide + H2O = an N-acyl-sphingoid base + D-glucose</text>
        <dbReference type="Rhea" id="RHEA:81447"/>
        <dbReference type="ChEBI" id="CHEBI:4167"/>
        <dbReference type="ChEBI" id="CHEBI:15377"/>
        <dbReference type="ChEBI" id="CHEBI:83264"/>
        <dbReference type="ChEBI" id="CHEBI:83273"/>
    </reaction>
    <physiologicalReaction direction="left-to-right" evidence="10">
        <dbReference type="Rhea" id="RHEA:81448"/>
    </physiologicalReaction>
</comment>
<dbReference type="GO" id="GO:0006680">
    <property type="term" value="P:glucosylceramide catabolic process"/>
    <property type="evidence" value="ECO:0007669"/>
    <property type="project" value="TreeGrafter"/>
</dbReference>
<dbReference type="GO" id="GO:0006066">
    <property type="term" value="P:alcohol metabolic process"/>
    <property type="evidence" value="ECO:0007669"/>
    <property type="project" value="UniProtKB-ARBA"/>
</dbReference>
<dbReference type="GO" id="GO:0007040">
    <property type="term" value="P:lysosome organization"/>
    <property type="evidence" value="ECO:0007669"/>
    <property type="project" value="UniProtKB-ARBA"/>
</dbReference>
<sequence length="870" mass="98142">MDTQFVRHINQTVGAIDYSYTGNYVVITKGLSKGLIFSAPLVEGRPQPNNIVTEGDNRLTIDHKSLALDWIHNILGIYALNMTTTDKQMYPVVTHESCVIGDIRVDPINSTLFWINYVYEGYSSQYGDRDKSTIMRSSQNGQAAITLVAPQYIRRYTLNVDVQGKRVYWVSRENSYTSINTILSIGYDSSNLQFHYQSDTFFSHIAATDIFGNYMFWINNKEHTIYGRNMSLATTNPTVGELYQTGRDITAMKIVHKLRQPTGANKCMNHNCTHICLPSGLANVNYTCGCLPFHRWNGNDKACVGNIGNTDSTGSTGSIDSNGDDKDRYDTTTFESIPDRIIRNNLSDKVDLTSYYEATILGLLGYPRNIPLVYCRKPCAQRDLGKGRLVCVCNTTYCDDLDALKRTPKGVITVFETNESGDRLKQTELKFANKPTINANISQTLTIDTKQRAQKIIGIGAAITDSTGINIKSLPQNLQDQLIKDYFADTGLEYNLVRIPIGGTDLSTHPYSYDDNNKDDFELKHFNLTAEDHDYKIPYMKSASKINPHIKYFGSPWAPPAWMKNNSDLIHGGYLIGQPGGQYYKTFAKYFVKFLDAYKSNDLHFWGITIENEPKAGDAKTYDFNCLGFTPELQREFIIKDLGPTLEAAGYGPKQLDVMIFDDQRDQIVRWANVILKDKEAAKYVAGTAVHWYNNNDTNVGELDKTRDIDPTKYIINTESSNAHRGVGSWENAERYAKDIIVDLNHYVVGYVGWNMVLNMAGGPRYCGDSQNAPISVDATKHEYYKQPSFYTLGHFSKFLVPESVKIGITEDNPQSDVYSTAFQRPDGGVVVIVFNRRNDTLALTIKEGSNRVTHTVKPHEIQTYIYYDI</sequence>
<dbReference type="SUPFAM" id="SSF63825">
    <property type="entry name" value="YWTD domain"/>
    <property type="match status" value="1"/>
</dbReference>
<dbReference type="InterPro" id="IPR001139">
    <property type="entry name" value="Glyco_hydro_30"/>
</dbReference>
<dbReference type="GO" id="GO:0010605">
    <property type="term" value="P:negative regulation of macromolecule metabolic process"/>
    <property type="evidence" value="ECO:0007669"/>
    <property type="project" value="UniProtKB-ARBA"/>
</dbReference>
<dbReference type="GO" id="GO:0051246">
    <property type="term" value="P:regulation of protein metabolic process"/>
    <property type="evidence" value="ECO:0007669"/>
    <property type="project" value="UniProtKB-ARBA"/>
</dbReference>
<organism evidence="15">
    <name type="scientific">Oppiella nova</name>
    <dbReference type="NCBI Taxonomy" id="334625"/>
    <lineage>
        <taxon>Eukaryota</taxon>
        <taxon>Metazoa</taxon>
        <taxon>Ecdysozoa</taxon>
        <taxon>Arthropoda</taxon>
        <taxon>Chelicerata</taxon>
        <taxon>Arachnida</taxon>
        <taxon>Acari</taxon>
        <taxon>Acariformes</taxon>
        <taxon>Sarcoptiformes</taxon>
        <taxon>Oribatida</taxon>
        <taxon>Brachypylina</taxon>
        <taxon>Oppioidea</taxon>
        <taxon>Oppiidae</taxon>
        <taxon>Oppiella</taxon>
    </lineage>
</organism>
<dbReference type="Gene3D" id="3.20.20.80">
    <property type="entry name" value="Glycosidases"/>
    <property type="match status" value="1"/>
</dbReference>
<dbReference type="GO" id="GO:0005774">
    <property type="term" value="C:vacuolar membrane"/>
    <property type="evidence" value="ECO:0007669"/>
    <property type="project" value="UniProtKB-ARBA"/>
</dbReference>
<comment type="catalytic activity">
    <reaction evidence="11">
        <text>an N-acyl-1-beta-D-glucosyl-15-methylhexadecasphing-4-enine + H2O = an N-acyl-15-methylhexadecasphing-4-enine + D-glucose</text>
        <dbReference type="Rhea" id="RHEA:34755"/>
        <dbReference type="ChEBI" id="CHEBI:4167"/>
        <dbReference type="ChEBI" id="CHEBI:15377"/>
        <dbReference type="ChEBI" id="CHEBI:70815"/>
        <dbReference type="ChEBI" id="CHEBI:70846"/>
    </reaction>
    <physiologicalReaction direction="left-to-right" evidence="11">
        <dbReference type="Rhea" id="RHEA:34756"/>
    </physiologicalReaction>
</comment>
<evidence type="ECO:0000256" key="4">
    <source>
        <dbReference type="ARBA" id="ARBA00005382"/>
    </source>
</evidence>
<comment type="pathway">
    <text evidence="2">Lipid metabolism; sphingolipid metabolism.</text>
</comment>
<comment type="similarity">
    <text evidence="4 12">Belongs to the glycosyl hydrolase 30 family.</text>
</comment>
<dbReference type="PANTHER" id="PTHR11069">
    <property type="entry name" value="GLUCOSYLCERAMIDASE"/>
    <property type="match status" value="1"/>
</dbReference>
<evidence type="ECO:0000259" key="13">
    <source>
        <dbReference type="Pfam" id="PF02055"/>
    </source>
</evidence>
<keyword evidence="7 12" id="KW-0378">Hydrolase</keyword>
<dbReference type="EMBL" id="OC915595">
    <property type="protein sequence ID" value="CAD7641112.1"/>
    <property type="molecule type" value="Genomic_DNA"/>
</dbReference>
<evidence type="ECO:0000259" key="14">
    <source>
        <dbReference type="Pfam" id="PF17189"/>
    </source>
</evidence>
<keyword evidence="6" id="KW-0732">Signal</keyword>
<dbReference type="InterPro" id="IPR033453">
    <property type="entry name" value="Glyco_hydro_30_TIM-barrel"/>
</dbReference>
<keyword evidence="8 12" id="KW-0746">Sphingolipid metabolism</keyword>
<keyword evidence="9 12" id="KW-0443">Lipid metabolism</keyword>
<feature type="domain" description="Glycosyl hydrolase family 30 beta sandwich" evidence="14">
    <location>
        <begin position="804"/>
        <end position="865"/>
    </location>
</feature>
<dbReference type="OrthoDB" id="2160638at2759"/>
<keyword evidence="16" id="KW-1185">Reference proteome</keyword>